<dbReference type="AlphaFoldDB" id="F4NXV4"/>
<evidence type="ECO:0000256" key="1">
    <source>
        <dbReference type="ARBA" id="ARBA00006995"/>
    </source>
</evidence>
<evidence type="ECO:0000313" key="3">
    <source>
        <dbReference type="Proteomes" id="UP000007241"/>
    </source>
</evidence>
<evidence type="ECO:0000313" key="2">
    <source>
        <dbReference type="EMBL" id="EGF82206.1"/>
    </source>
</evidence>
<dbReference type="Proteomes" id="UP000007241">
    <property type="component" value="Unassembled WGS sequence"/>
</dbReference>
<keyword evidence="3" id="KW-1185">Reference proteome</keyword>
<dbReference type="EMBL" id="GL882881">
    <property type="protein sequence ID" value="EGF82206.1"/>
    <property type="molecule type" value="Genomic_DNA"/>
</dbReference>
<dbReference type="InParanoid" id="F4NXV4"/>
<organism evidence="2 3">
    <name type="scientific">Batrachochytrium dendrobatidis (strain JAM81 / FGSC 10211)</name>
    <name type="common">Frog chytrid fungus</name>
    <dbReference type="NCBI Taxonomy" id="684364"/>
    <lineage>
        <taxon>Eukaryota</taxon>
        <taxon>Fungi</taxon>
        <taxon>Fungi incertae sedis</taxon>
        <taxon>Chytridiomycota</taxon>
        <taxon>Chytridiomycota incertae sedis</taxon>
        <taxon>Chytridiomycetes</taxon>
        <taxon>Rhizophydiales</taxon>
        <taxon>Rhizophydiales incertae sedis</taxon>
        <taxon>Batrachochytrium</taxon>
    </lineage>
</organism>
<dbReference type="OMA" id="CNQMLCE"/>
<comment type="similarity">
    <text evidence="1">Belongs to the TTC36 family.</text>
</comment>
<dbReference type="InterPro" id="IPR038906">
    <property type="entry name" value="TTC36"/>
</dbReference>
<dbReference type="GeneID" id="18238261"/>
<gene>
    <name evidence="2" type="ORF">BATDEDRAFT_23621</name>
</gene>
<dbReference type="InterPro" id="IPR011990">
    <property type="entry name" value="TPR-like_helical_dom_sf"/>
</dbReference>
<accession>F4NXV4</accession>
<protein>
    <submittedName>
        <fullName evidence="2">Uncharacterized protein</fullName>
    </submittedName>
</protein>
<dbReference type="STRING" id="684364.F4NXV4"/>
<dbReference type="FunFam" id="1.25.40.10:FF:002116">
    <property type="entry name" value="Heat shock protein 70 (HSP70)-interacting protein, putative"/>
    <property type="match status" value="1"/>
</dbReference>
<dbReference type="HOGENOM" id="CLU_074601_0_0_1"/>
<dbReference type="RefSeq" id="XP_006677330.1">
    <property type="nucleotide sequence ID" value="XM_006677267.1"/>
</dbReference>
<dbReference type="OrthoDB" id="539634at2759"/>
<dbReference type="PANTHER" id="PTHR21405">
    <property type="entry name" value="CDNA SEQUENCE BC021608"/>
    <property type="match status" value="1"/>
</dbReference>
<dbReference type="PANTHER" id="PTHR21405:SF0">
    <property type="entry name" value="TETRATRICOPEPTIDE REPEAT PROTEIN 36"/>
    <property type="match status" value="1"/>
</dbReference>
<name>F4NXV4_BATDJ</name>
<dbReference type="SUPFAM" id="SSF48452">
    <property type="entry name" value="TPR-like"/>
    <property type="match status" value="1"/>
</dbReference>
<dbReference type="Gene3D" id="1.25.40.10">
    <property type="entry name" value="Tetratricopeptide repeat domain"/>
    <property type="match status" value="1"/>
</dbReference>
<dbReference type="GO" id="GO:0006570">
    <property type="term" value="P:tyrosine metabolic process"/>
    <property type="evidence" value="ECO:0000318"/>
    <property type="project" value="GO_Central"/>
</dbReference>
<sequence>MSRRLTDDEILNAVFHGGGEISLPGTFGDQTAEAAAAAAASKISDSMLMQLKQLEQDAVGLANEGDLDGAYTVLSKAVDQCPTYASAYNNRAQVLRLQEKDDAALDDLCKAIEYATPTRSQTTLKQAYTQRAIIKKKRGDVAGSEQDFAKGAQFGNEVAKGMVKSNPYAKLCNAMVSEAMARLSEKPTPASSQV</sequence>
<reference evidence="2 3" key="1">
    <citation type="submission" date="2009-12" db="EMBL/GenBank/DDBJ databases">
        <title>The draft genome of Batrachochytrium dendrobatidis.</title>
        <authorList>
            <consortium name="US DOE Joint Genome Institute (JGI-PGF)"/>
            <person name="Kuo A."/>
            <person name="Salamov A."/>
            <person name="Schmutz J."/>
            <person name="Lucas S."/>
            <person name="Pitluck S."/>
            <person name="Rosenblum E."/>
            <person name="Stajich J."/>
            <person name="Eisen M."/>
            <person name="Grigoriev I.V."/>
        </authorList>
    </citation>
    <scope>NUCLEOTIDE SEQUENCE [LARGE SCALE GENOMIC DNA]</scope>
    <source>
        <strain evidence="3">JAM81 / FGSC 10211</strain>
    </source>
</reference>
<proteinExistence type="inferred from homology"/>